<name>A0A1I1PKS6_9GAMM</name>
<evidence type="ECO:0000256" key="1">
    <source>
        <dbReference type="ARBA" id="ARBA00004496"/>
    </source>
</evidence>
<evidence type="ECO:0000313" key="14">
    <source>
        <dbReference type="Proteomes" id="UP000198611"/>
    </source>
</evidence>
<proteinExistence type="inferred from homology"/>
<comment type="catalytic activity">
    <reaction evidence="9 10">
        <text>CMP + ATP = CDP + ADP</text>
        <dbReference type="Rhea" id="RHEA:11600"/>
        <dbReference type="ChEBI" id="CHEBI:30616"/>
        <dbReference type="ChEBI" id="CHEBI:58069"/>
        <dbReference type="ChEBI" id="CHEBI:60377"/>
        <dbReference type="ChEBI" id="CHEBI:456216"/>
        <dbReference type="EC" id="2.7.4.25"/>
    </reaction>
</comment>
<dbReference type="OrthoDB" id="9807434at2"/>
<organism evidence="13 14">
    <name type="scientific">Thiohalospira halophila DSM 15071</name>
    <dbReference type="NCBI Taxonomy" id="1123397"/>
    <lineage>
        <taxon>Bacteria</taxon>
        <taxon>Pseudomonadati</taxon>
        <taxon>Pseudomonadota</taxon>
        <taxon>Gammaproteobacteria</taxon>
        <taxon>Thiohalospirales</taxon>
        <taxon>Thiohalospiraceae</taxon>
        <taxon>Thiohalospira</taxon>
    </lineage>
</organism>
<keyword evidence="5 10" id="KW-0547">Nucleotide-binding</keyword>
<dbReference type="GO" id="GO:0006220">
    <property type="term" value="P:pyrimidine nucleotide metabolic process"/>
    <property type="evidence" value="ECO:0007669"/>
    <property type="project" value="UniProtKB-UniRule"/>
</dbReference>
<gene>
    <name evidence="10" type="primary">cmk</name>
    <name evidence="13" type="ORF">SAMN05660831_00724</name>
</gene>
<evidence type="ECO:0000256" key="5">
    <source>
        <dbReference type="ARBA" id="ARBA00022741"/>
    </source>
</evidence>
<dbReference type="NCBIfam" id="TIGR00017">
    <property type="entry name" value="cmk"/>
    <property type="match status" value="1"/>
</dbReference>
<evidence type="ECO:0000256" key="11">
    <source>
        <dbReference type="SAM" id="MobiDB-lite"/>
    </source>
</evidence>
<dbReference type="HAMAP" id="MF_00238">
    <property type="entry name" value="Cytidyl_kinase_type1"/>
    <property type="match status" value="1"/>
</dbReference>
<evidence type="ECO:0000259" key="12">
    <source>
        <dbReference type="Pfam" id="PF02224"/>
    </source>
</evidence>
<protein>
    <recommendedName>
        <fullName evidence="10">Cytidylate kinase</fullName>
        <shortName evidence="10">CK</shortName>
        <ecNumber evidence="10">2.7.4.25</ecNumber>
    </recommendedName>
    <alternativeName>
        <fullName evidence="10">Cytidine monophosphate kinase</fullName>
        <shortName evidence="10">CMP kinase</shortName>
    </alternativeName>
</protein>
<accession>A0A1I1PKS6</accession>
<sequence>MPRSEPIPVITVDGPGGAGKGTIAQALAHRLGWHFLDSGALYRLVALAAEWHGIDLDNESALVPLAGHLDVRFVAPDDGEDEARIYLEGEEVTGAIRTESAGAGASRVAALPAVREALLERQRDFRQAPGLVADGRDMGTTVFPDAPLKLFLTASAEERARRRYNQLSDKGLDVTLAGLAEEIRERDRRDSERSASPLRPAGDAEVVDTTDMGIPAVLARVDDLCQQYLGLAPGAVAGGSE</sequence>
<dbReference type="RefSeq" id="WP_093427352.1">
    <property type="nucleotide sequence ID" value="NZ_FOMJ01000001.1"/>
</dbReference>
<evidence type="ECO:0000256" key="6">
    <source>
        <dbReference type="ARBA" id="ARBA00022777"/>
    </source>
</evidence>
<keyword evidence="7 10" id="KW-0067">ATP-binding</keyword>
<dbReference type="GO" id="GO:0005524">
    <property type="term" value="F:ATP binding"/>
    <property type="evidence" value="ECO:0007669"/>
    <property type="project" value="UniProtKB-UniRule"/>
</dbReference>
<dbReference type="GO" id="GO:0036430">
    <property type="term" value="F:CMP kinase activity"/>
    <property type="evidence" value="ECO:0007669"/>
    <property type="project" value="RHEA"/>
</dbReference>
<dbReference type="STRING" id="1123397.SAMN05660831_00724"/>
<reference evidence="13 14" key="1">
    <citation type="submission" date="2016-10" db="EMBL/GenBank/DDBJ databases">
        <authorList>
            <person name="de Groot N.N."/>
        </authorList>
    </citation>
    <scope>NUCLEOTIDE SEQUENCE [LARGE SCALE GENOMIC DNA]</scope>
    <source>
        <strain evidence="13 14">HL3</strain>
    </source>
</reference>
<dbReference type="Proteomes" id="UP000198611">
    <property type="component" value="Unassembled WGS sequence"/>
</dbReference>
<evidence type="ECO:0000256" key="4">
    <source>
        <dbReference type="ARBA" id="ARBA00022679"/>
    </source>
</evidence>
<evidence type="ECO:0000256" key="9">
    <source>
        <dbReference type="ARBA" id="ARBA00048478"/>
    </source>
</evidence>
<dbReference type="FunFam" id="3.40.50.300:FF:000262">
    <property type="entry name" value="Cytidylate kinase"/>
    <property type="match status" value="1"/>
</dbReference>
<evidence type="ECO:0000256" key="3">
    <source>
        <dbReference type="ARBA" id="ARBA00022490"/>
    </source>
</evidence>
<evidence type="ECO:0000313" key="13">
    <source>
        <dbReference type="EMBL" id="SFD07573.1"/>
    </source>
</evidence>
<dbReference type="Pfam" id="PF02224">
    <property type="entry name" value="Cytidylate_kin"/>
    <property type="match status" value="1"/>
</dbReference>
<keyword evidence="14" id="KW-1185">Reference proteome</keyword>
<feature type="region of interest" description="Disordered" evidence="11">
    <location>
        <begin position="185"/>
        <end position="207"/>
    </location>
</feature>
<dbReference type="GO" id="GO:0005829">
    <property type="term" value="C:cytosol"/>
    <property type="evidence" value="ECO:0007669"/>
    <property type="project" value="TreeGrafter"/>
</dbReference>
<feature type="domain" description="Cytidylate kinase" evidence="12">
    <location>
        <begin position="10"/>
        <end position="224"/>
    </location>
</feature>
<evidence type="ECO:0000256" key="10">
    <source>
        <dbReference type="HAMAP-Rule" id="MF_00238"/>
    </source>
</evidence>
<dbReference type="GO" id="GO:0015949">
    <property type="term" value="P:nucleobase-containing small molecule interconversion"/>
    <property type="evidence" value="ECO:0007669"/>
    <property type="project" value="TreeGrafter"/>
</dbReference>
<dbReference type="PANTHER" id="PTHR21299:SF2">
    <property type="entry name" value="CYTIDYLATE KINASE"/>
    <property type="match status" value="1"/>
</dbReference>
<dbReference type="AlphaFoldDB" id="A0A1I1PKS6"/>
<dbReference type="SUPFAM" id="SSF52540">
    <property type="entry name" value="P-loop containing nucleoside triphosphate hydrolases"/>
    <property type="match status" value="1"/>
</dbReference>
<evidence type="ECO:0000256" key="2">
    <source>
        <dbReference type="ARBA" id="ARBA00009427"/>
    </source>
</evidence>
<comment type="similarity">
    <text evidence="2 10">Belongs to the cytidylate kinase family. Type 1 subfamily.</text>
</comment>
<dbReference type="CDD" id="cd02020">
    <property type="entry name" value="CMPK"/>
    <property type="match status" value="1"/>
</dbReference>
<keyword evidence="6 10" id="KW-0418">Kinase</keyword>
<keyword evidence="3 10" id="KW-0963">Cytoplasm</keyword>
<dbReference type="EC" id="2.7.4.25" evidence="10"/>
<dbReference type="GO" id="GO:0036431">
    <property type="term" value="F:dCMP kinase activity"/>
    <property type="evidence" value="ECO:0007669"/>
    <property type="project" value="InterPro"/>
</dbReference>
<dbReference type="Gene3D" id="3.40.50.300">
    <property type="entry name" value="P-loop containing nucleotide triphosphate hydrolases"/>
    <property type="match status" value="1"/>
</dbReference>
<dbReference type="InterPro" id="IPR011994">
    <property type="entry name" value="Cytidylate_kinase_dom"/>
</dbReference>
<keyword evidence="4 10" id="KW-0808">Transferase</keyword>
<comment type="subcellular location">
    <subcellularLocation>
        <location evidence="1 10">Cytoplasm</location>
    </subcellularLocation>
</comment>
<evidence type="ECO:0000256" key="8">
    <source>
        <dbReference type="ARBA" id="ARBA00047615"/>
    </source>
</evidence>
<dbReference type="InterPro" id="IPR003136">
    <property type="entry name" value="Cytidylate_kin"/>
</dbReference>
<feature type="binding site" evidence="10">
    <location>
        <begin position="14"/>
        <end position="22"/>
    </location>
    <ligand>
        <name>ATP</name>
        <dbReference type="ChEBI" id="CHEBI:30616"/>
    </ligand>
</feature>
<dbReference type="EMBL" id="FOMJ01000001">
    <property type="protein sequence ID" value="SFD07573.1"/>
    <property type="molecule type" value="Genomic_DNA"/>
</dbReference>
<dbReference type="PANTHER" id="PTHR21299">
    <property type="entry name" value="CYTIDYLATE KINASE/PANTOATE-BETA-ALANINE LIGASE"/>
    <property type="match status" value="1"/>
</dbReference>
<dbReference type="InterPro" id="IPR027417">
    <property type="entry name" value="P-loop_NTPase"/>
</dbReference>
<evidence type="ECO:0000256" key="7">
    <source>
        <dbReference type="ARBA" id="ARBA00022840"/>
    </source>
</evidence>
<comment type="catalytic activity">
    <reaction evidence="8 10">
        <text>dCMP + ATP = dCDP + ADP</text>
        <dbReference type="Rhea" id="RHEA:25094"/>
        <dbReference type="ChEBI" id="CHEBI:30616"/>
        <dbReference type="ChEBI" id="CHEBI:57566"/>
        <dbReference type="ChEBI" id="CHEBI:58593"/>
        <dbReference type="ChEBI" id="CHEBI:456216"/>
        <dbReference type="EC" id="2.7.4.25"/>
    </reaction>
</comment>